<dbReference type="AlphaFoldDB" id="A0A6N7XZT4"/>
<accession>A0A6N7XZT4</accession>
<name>A0A6N7XZT4_9FIRM</name>
<dbReference type="EMBL" id="VULP01000014">
    <property type="protein sequence ID" value="MSU82311.1"/>
    <property type="molecule type" value="Genomic_DNA"/>
</dbReference>
<dbReference type="SUPFAM" id="SSF53187">
    <property type="entry name" value="Zn-dependent exopeptidases"/>
    <property type="match status" value="1"/>
</dbReference>
<reference evidence="1 2" key="1">
    <citation type="submission" date="2019-08" db="EMBL/GenBank/DDBJ databases">
        <title>In-depth cultivation of the pig gut microbiome towards novel bacterial diversity and tailored functional studies.</title>
        <authorList>
            <person name="Wylensek D."/>
            <person name="Hitch T.C.A."/>
            <person name="Clavel T."/>
        </authorList>
    </citation>
    <scope>NUCLEOTIDE SEQUENCE [LARGE SCALE GENOMIC DNA]</scope>
    <source>
        <strain evidence="1 2">BSM-383-APC-4H</strain>
    </source>
</reference>
<evidence type="ECO:0000313" key="1">
    <source>
        <dbReference type="EMBL" id="MSU82311.1"/>
    </source>
</evidence>
<dbReference type="GO" id="GO:0016787">
    <property type="term" value="F:hydrolase activity"/>
    <property type="evidence" value="ECO:0007669"/>
    <property type="project" value="InterPro"/>
</dbReference>
<dbReference type="Pfam" id="PF01546">
    <property type="entry name" value="Peptidase_M20"/>
    <property type="match status" value="1"/>
</dbReference>
<organism evidence="1 2">
    <name type="scientific">Anaerobutyricum soehngenii</name>
    <dbReference type="NCBI Taxonomy" id="105843"/>
    <lineage>
        <taxon>Bacteria</taxon>
        <taxon>Bacillati</taxon>
        <taxon>Bacillota</taxon>
        <taxon>Clostridia</taxon>
        <taxon>Lachnospirales</taxon>
        <taxon>Lachnospiraceae</taxon>
        <taxon>Anaerobutyricum</taxon>
    </lineage>
</organism>
<comment type="caution">
    <text evidence="1">The sequence shown here is derived from an EMBL/GenBank/DDBJ whole genome shotgun (WGS) entry which is preliminary data.</text>
</comment>
<protein>
    <submittedName>
        <fullName evidence="1">M20 family metallopeptidase</fullName>
    </submittedName>
</protein>
<proteinExistence type="predicted"/>
<evidence type="ECO:0000313" key="2">
    <source>
        <dbReference type="Proteomes" id="UP000433359"/>
    </source>
</evidence>
<dbReference type="InterPro" id="IPR002933">
    <property type="entry name" value="Peptidase_M20"/>
</dbReference>
<dbReference type="Proteomes" id="UP000433359">
    <property type="component" value="Unassembled WGS sequence"/>
</dbReference>
<gene>
    <name evidence="1" type="ORF">FYJ25_08105</name>
</gene>
<sequence>MNRERKSNYTRPGITISYDITGNRPYIEKNPDSVLLKNLKEAIEAETKQKAVVKAFTGYTDTAVIAGKLHNTECMSYGPGSLQYAHKPDEFVEIRDIIRCEKVINYLVMSLCGER</sequence>
<dbReference type="Gene3D" id="3.40.630.10">
    <property type="entry name" value="Zn peptidases"/>
    <property type="match status" value="1"/>
</dbReference>